<accession>A0A8S5Q9K6</accession>
<feature type="compositionally biased region" description="Polar residues" evidence="1">
    <location>
        <begin position="705"/>
        <end position="716"/>
    </location>
</feature>
<reference evidence="2" key="1">
    <citation type="journal article" date="2021" name="Proc. Natl. Acad. Sci. U.S.A.">
        <title>A Catalog of Tens of Thousands of Viruses from Human Metagenomes Reveals Hidden Associations with Chronic Diseases.</title>
        <authorList>
            <person name="Tisza M.J."/>
            <person name="Buck C.B."/>
        </authorList>
    </citation>
    <scope>NUCLEOTIDE SEQUENCE</scope>
    <source>
        <strain evidence="2">CtZ5d16</strain>
    </source>
</reference>
<proteinExistence type="predicted"/>
<dbReference type="Pfam" id="PF16510">
    <property type="entry name" value="P22_portal"/>
    <property type="match status" value="1"/>
</dbReference>
<evidence type="ECO:0000256" key="1">
    <source>
        <dbReference type="SAM" id="MobiDB-lite"/>
    </source>
</evidence>
<feature type="compositionally biased region" description="Polar residues" evidence="1">
    <location>
        <begin position="682"/>
        <end position="693"/>
    </location>
</feature>
<feature type="compositionally biased region" description="Basic and acidic residues" evidence="1">
    <location>
        <begin position="14"/>
        <end position="25"/>
    </location>
</feature>
<evidence type="ECO:0000313" key="2">
    <source>
        <dbReference type="EMBL" id="DAE15489.1"/>
    </source>
</evidence>
<organism evidence="2">
    <name type="scientific">Podoviridae sp. ctZ5d16</name>
    <dbReference type="NCBI Taxonomy" id="2825257"/>
    <lineage>
        <taxon>Viruses</taxon>
        <taxon>Duplodnaviria</taxon>
        <taxon>Heunggongvirae</taxon>
        <taxon>Uroviricota</taxon>
        <taxon>Caudoviricetes</taxon>
    </lineage>
</organism>
<sequence>MIDLHFTEFKEKEMAKKIKQDKPQKDAPQNAIPQKEQQEDAMQELPALNIKEMPPPGPDATPEQIEAYAQAMAADDNARKAAKDADEAHGRQMDIESDYGRIGPIGQEEIREAAGIMEKYKQGKKNLDERIVANEEWYKMRHWEQIRKKKKTNDPEPASAWLFNSLANKHADAMDNYPEPNVLPRSADDRQDAQTLGHILPVIMERNQFEETYSNAWWYKLKAGSSVYGVFWNKSLEEGLGDIDIQQVDILNFFWEPGIKDIQKSRNIFVVSLEDNDILEEKYDFLRGKLASSTIDVKEYIYDDTVDNTEKSAVIDWYYKRTIADENGMEKEILHYVKFVNDEVLYASENDWRYQERGYYDHGTYPFVFDVMFMEEGTPAGFGYLDIMKDAQMYIDKLDANIMKGSFLASNPRFWIKDSSQVNQKEFEDPTKMFVHVAGQIGEESIRKIEISPADATTINVRQMKIDELKETSGNRDFSQGSTQSGVTAASAIAALQEAGSKLSRDMIKTSYRAYAEICYLCIELIRQFYDEEREFRIGGQNGQDEFISFDNRNIRTREDSAFGIQQYRRPIFDIKIVPQKSSPFSKAAQNNMAMELYGAGFFAPQMVDQALVALQMMQFEGKEEIAQRLSQNGTMFQIMQQMQADMQKMAFIIDSQLGTNVLQNMGIAANMTQPVGADVKTNNVQTNSLGDTQKQKTTQEAKARQQVAQQATPKA</sequence>
<feature type="region of interest" description="Disordered" evidence="1">
    <location>
        <begin position="14"/>
        <end position="42"/>
    </location>
</feature>
<dbReference type="EMBL" id="BK015606">
    <property type="protein sequence ID" value="DAE15489.1"/>
    <property type="molecule type" value="Genomic_DNA"/>
</dbReference>
<dbReference type="InterPro" id="IPR032427">
    <property type="entry name" value="P22_portal"/>
</dbReference>
<protein>
    <submittedName>
        <fullName evidence="2">Portal protein</fullName>
    </submittedName>
</protein>
<feature type="region of interest" description="Disordered" evidence="1">
    <location>
        <begin position="682"/>
        <end position="716"/>
    </location>
</feature>
<name>A0A8S5Q9K6_9CAUD</name>
<feature type="compositionally biased region" description="Basic and acidic residues" evidence="1">
    <location>
        <begin position="694"/>
        <end position="704"/>
    </location>
</feature>